<dbReference type="Pfam" id="PF00111">
    <property type="entry name" value="Fer2"/>
    <property type="match status" value="1"/>
</dbReference>
<accession>K1XHX9</accession>
<dbReference type="AlphaFoldDB" id="K1XHX9"/>
<organism evidence="2">
    <name type="scientific">uncultured bacterium</name>
    <name type="common">gcode 4</name>
    <dbReference type="NCBI Taxonomy" id="1234023"/>
    <lineage>
        <taxon>Bacteria</taxon>
        <taxon>environmental samples</taxon>
    </lineage>
</organism>
<evidence type="ECO:0000259" key="1">
    <source>
        <dbReference type="Pfam" id="PF00111"/>
    </source>
</evidence>
<dbReference type="GO" id="GO:0051537">
    <property type="term" value="F:2 iron, 2 sulfur cluster binding"/>
    <property type="evidence" value="ECO:0007669"/>
    <property type="project" value="InterPro"/>
</dbReference>
<dbReference type="SUPFAM" id="SSF54292">
    <property type="entry name" value="2Fe-2S ferredoxin-like"/>
    <property type="match status" value="1"/>
</dbReference>
<sequence length="109" mass="12039">MTVTIKLQQPDGSIIATFPGEDRQSIAQIAKTHGVEIPVSCGIGVCGVCKCKIVSWNQYVQIDKISLPMMPLERSAEGNFQEVFTCVGWISSEAIKDKEDHEVILEKNM</sequence>
<dbReference type="CDD" id="cd00207">
    <property type="entry name" value="fer2"/>
    <property type="match status" value="1"/>
</dbReference>
<comment type="caution">
    <text evidence="2">The sequence shown here is derived from an EMBL/GenBank/DDBJ whole genome shotgun (WGS) entry which is preliminary data.</text>
</comment>
<evidence type="ECO:0000313" key="2">
    <source>
        <dbReference type="EMBL" id="EKD24672.1"/>
    </source>
</evidence>
<feature type="domain" description="2Fe-2S ferredoxin-type" evidence="1">
    <location>
        <begin position="16"/>
        <end position="55"/>
    </location>
</feature>
<dbReference type="PROSITE" id="PS00197">
    <property type="entry name" value="2FE2S_FER_1"/>
    <property type="match status" value="1"/>
</dbReference>
<proteinExistence type="predicted"/>
<dbReference type="InterPro" id="IPR001041">
    <property type="entry name" value="2Fe-2S_ferredoxin-type"/>
</dbReference>
<dbReference type="Gene3D" id="3.10.20.30">
    <property type="match status" value="1"/>
</dbReference>
<reference evidence="2" key="1">
    <citation type="journal article" date="2012" name="Science">
        <title>Fermentation, hydrogen, and sulfur metabolism in multiple uncultivated bacterial phyla.</title>
        <authorList>
            <person name="Wrighton K.C."/>
            <person name="Thomas B.C."/>
            <person name="Sharon I."/>
            <person name="Miller C.S."/>
            <person name="Castelle C.J."/>
            <person name="VerBerkmoes N.C."/>
            <person name="Wilkins M.J."/>
            <person name="Hettich R.L."/>
            <person name="Lipton M.S."/>
            <person name="Williams K.H."/>
            <person name="Long P.E."/>
            <person name="Banfield J.F."/>
        </authorList>
    </citation>
    <scope>NUCLEOTIDE SEQUENCE [LARGE SCALE GENOMIC DNA]</scope>
</reference>
<name>K1XHX9_9BACT</name>
<gene>
    <name evidence="2" type="ORF">ACD_80C00174G0022</name>
</gene>
<dbReference type="InterPro" id="IPR036010">
    <property type="entry name" value="2Fe-2S_ferredoxin-like_sf"/>
</dbReference>
<dbReference type="EMBL" id="AMFJ01036181">
    <property type="protein sequence ID" value="EKD24672.1"/>
    <property type="molecule type" value="Genomic_DNA"/>
</dbReference>
<protein>
    <recommendedName>
        <fullName evidence="1">2Fe-2S ferredoxin-type domain-containing protein</fullName>
    </recommendedName>
</protein>
<dbReference type="InterPro" id="IPR006058">
    <property type="entry name" value="2Fe2S_fd_BS"/>
</dbReference>
<dbReference type="InterPro" id="IPR012675">
    <property type="entry name" value="Beta-grasp_dom_sf"/>
</dbReference>